<gene>
    <name evidence="1" type="ORF">MRB53_001755</name>
</gene>
<comment type="caution">
    <text evidence="1">The sequence shown here is derived from an EMBL/GenBank/DDBJ whole genome shotgun (WGS) entry which is preliminary data.</text>
</comment>
<sequence length="556" mass="61559">MRAADLQALVMDGEVKMSCFAAVSLEHIRLKKHVAINSIEERVRFLLLYSNLLTLEELANKKLSWDYPFTTRMVLLPRSQCLTLLQELGHLMGLEHLKQVHGQMIISGLCRQSFAVSKLVELYCFDSSGCERRGYARCIYRQAEEPERQMIWNIMIRYSTPQEAIMLFAHGIERGIRDVADKFTFTFVLGACARSSALLEGRQIHAQILKTGIASDIAVRTSGVHFYASCKDIDSARQLFDEIPVKSIASWNAIIAGYSSQGPPRSHEYAYKALGLFLDMLIWLPEGVKPTETTMVVLLSACSHLGVLAAGSCIHGYICKTIPSPEGNVFIGTGLVDMYSKCGCLSSSSQLFERMKKRNVLTWTAMMAGLAIHGQGKEAMELLDAMVSENVAPNAVTFTCLLNACRHTGLVEEGLHLFERMNSKFGIAPSLQHYGCIADLLGRAGQLEEAYKFVSDMPLKPDAILWRTLLGACKTHGNAELGEKVGKLLLQLEQGHSDLPAAILPTSEDYVALSNMYASAGRWDNVGEMREMMKVKGIQNRPGCSAIQVCNSVNSW</sequence>
<name>A0ACC2MSI4_PERAE</name>
<evidence type="ECO:0000313" key="2">
    <source>
        <dbReference type="Proteomes" id="UP001234297"/>
    </source>
</evidence>
<dbReference type="Proteomes" id="UP001234297">
    <property type="component" value="Chromosome 1"/>
</dbReference>
<protein>
    <submittedName>
        <fullName evidence="1">Uncharacterized protein</fullName>
    </submittedName>
</protein>
<evidence type="ECO:0000313" key="1">
    <source>
        <dbReference type="EMBL" id="KAJ8648732.1"/>
    </source>
</evidence>
<accession>A0ACC2MSI4</accession>
<dbReference type="EMBL" id="CM056809">
    <property type="protein sequence ID" value="KAJ8648732.1"/>
    <property type="molecule type" value="Genomic_DNA"/>
</dbReference>
<keyword evidence="2" id="KW-1185">Reference proteome</keyword>
<reference evidence="1 2" key="1">
    <citation type="journal article" date="2022" name="Hortic Res">
        <title>A haplotype resolved chromosomal level avocado genome allows analysis of novel avocado genes.</title>
        <authorList>
            <person name="Nath O."/>
            <person name="Fletcher S.J."/>
            <person name="Hayward A."/>
            <person name="Shaw L.M."/>
            <person name="Masouleh A.K."/>
            <person name="Furtado A."/>
            <person name="Henry R.J."/>
            <person name="Mitter N."/>
        </authorList>
    </citation>
    <scope>NUCLEOTIDE SEQUENCE [LARGE SCALE GENOMIC DNA]</scope>
    <source>
        <strain evidence="2">cv. Hass</strain>
    </source>
</reference>
<organism evidence="1 2">
    <name type="scientific">Persea americana</name>
    <name type="common">Avocado</name>
    <dbReference type="NCBI Taxonomy" id="3435"/>
    <lineage>
        <taxon>Eukaryota</taxon>
        <taxon>Viridiplantae</taxon>
        <taxon>Streptophyta</taxon>
        <taxon>Embryophyta</taxon>
        <taxon>Tracheophyta</taxon>
        <taxon>Spermatophyta</taxon>
        <taxon>Magnoliopsida</taxon>
        <taxon>Magnoliidae</taxon>
        <taxon>Laurales</taxon>
        <taxon>Lauraceae</taxon>
        <taxon>Persea</taxon>
    </lineage>
</organism>
<proteinExistence type="predicted"/>